<dbReference type="InterPro" id="IPR055247">
    <property type="entry name" value="InsJ-like_HTH"/>
</dbReference>
<sequence length="145" mass="17159">MTLYFYYEDGQGNVVDENGNEAMEIFLTNMKTYLGCQTGKDEQLGGMEFDEDLQQQEQQQDQQKKQQKKAKTYTMYSEEINVLVITYYLDKLVSAAKVGRKYNVDERTAQRWIKEYKHEQAREGTEVTEKKKPRPKNTLNDEHEH</sequence>
<evidence type="ECO:0000256" key="1">
    <source>
        <dbReference type="SAM" id="MobiDB-lite"/>
    </source>
</evidence>
<feature type="region of interest" description="Disordered" evidence="1">
    <location>
        <begin position="44"/>
        <end position="71"/>
    </location>
</feature>
<dbReference type="AlphaFoldDB" id="A0A1X2HWV3"/>
<evidence type="ECO:0000313" key="3">
    <source>
        <dbReference type="EMBL" id="ORZ04141.1"/>
    </source>
</evidence>
<dbReference type="OrthoDB" id="2287198at2759"/>
<dbReference type="InterPro" id="IPR009057">
    <property type="entry name" value="Homeodomain-like_sf"/>
</dbReference>
<feature type="domain" description="Insertion element IS150 protein InsJ-like helix-turn-helix" evidence="2">
    <location>
        <begin position="84"/>
        <end position="119"/>
    </location>
</feature>
<evidence type="ECO:0000313" key="4">
    <source>
        <dbReference type="Proteomes" id="UP000193560"/>
    </source>
</evidence>
<feature type="compositionally biased region" description="Basic and acidic residues" evidence="1">
    <location>
        <begin position="116"/>
        <end position="130"/>
    </location>
</feature>
<dbReference type="Proteomes" id="UP000193560">
    <property type="component" value="Unassembled WGS sequence"/>
</dbReference>
<evidence type="ECO:0000259" key="2">
    <source>
        <dbReference type="Pfam" id="PF13518"/>
    </source>
</evidence>
<keyword evidence="4" id="KW-1185">Reference proteome</keyword>
<organism evidence="3 4">
    <name type="scientific">Absidia repens</name>
    <dbReference type="NCBI Taxonomy" id="90262"/>
    <lineage>
        <taxon>Eukaryota</taxon>
        <taxon>Fungi</taxon>
        <taxon>Fungi incertae sedis</taxon>
        <taxon>Mucoromycota</taxon>
        <taxon>Mucoromycotina</taxon>
        <taxon>Mucoromycetes</taxon>
        <taxon>Mucorales</taxon>
        <taxon>Cunninghamellaceae</taxon>
        <taxon>Absidia</taxon>
    </lineage>
</organism>
<dbReference type="SUPFAM" id="SSF46689">
    <property type="entry name" value="Homeodomain-like"/>
    <property type="match status" value="1"/>
</dbReference>
<feature type="region of interest" description="Disordered" evidence="1">
    <location>
        <begin position="116"/>
        <end position="145"/>
    </location>
</feature>
<reference evidence="3 4" key="1">
    <citation type="submission" date="2016-07" db="EMBL/GenBank/DDBJ databases">
        <title>Pervasive Adenine N6-methylation of Active Genes in Fungi.</title>
        <authorList>
            <consortium name="DOE Joint Genome Institute"/>
            <person name="Mondo S.J."/>
            <person name="Dannebaum R.O."/>
            <person name="Kuo R.C."/>
            <person name="Labutti K."/>
            <person name="Haridas S."/>
            <person name="Kuo A."/>
            <person name="Salamov A."/>
            <person name="Ahrendt S.R."/>
            <person name="Lipzen A."/>
            <person name="Sullivan W."/>
            <person name="Andreopoulos W.B."/>
            <person name="Clum A."/>
            <person name="Lindquist E."/>
            <person name="Daum C."/>
            <person name="Ramamoorthy G.K."/>
            <person name="Gryganskyi A."/>
            <person name="Culley D."/>
            <person name="Magnuson J.K."/>
            <person name="James T.Y."/>
            <person name="O'Malley M.A."/>
            <person name="Stajich J.E."/>
            <person name="Spatafora J.W."/>
            <person name="Visel A."/>
            <person name="Grigoriev I.V."/>
        </authorList>
    </citation>
    <scope>NUCLEOTIDE SEQUENCE [LARGE SCALE GENOMIC DNA]</scope>
    <source>
        <strain evidence="3 4">NRRL 1336</strain>
    </source>
</reference>
<protein>
    <recommendedName>
        <fullName evidence="2">Insertion element IS150 protein InsJ-like helix-turn-helix domain-containing protein</fullName>
    </recommendedName>
</protein>
<dbReference type="Pfam" id="PF13518">
    <property type="entry name" value="HTH_28"/>
    <property type="match status" value="1"/>
</dbReference>
<comment type="caution">
    <text evidence="3">The sequence shown here is derived from an EMBL/GenBank/DDBJ whole genome shotgun (WGS) entry which is preliminary data.</text>
</comment>
<proteinExistence type="predicted"/>
<dbReference type="EMBL" id="MCGE01000053">
    <property type="protein sequence ID" value="ORZ04141.1"/>
    <property type="molecule type" value="Genomic_DNA"/>
</dbReference>
<name>A0A1X2HWV3_9FUNG</name>
<accession>A0A1X2HWV3</accession>
<gene>
    <name evidence="3" type="ORF">BCR42DRAFT_398810</name>
</gene>